<dbReference type="Gene3D" id="1.20.144.10">
    <property type="entry name" value="Phosphatidic acid phosphatase type 2/haloperoxidase"/>
    <property type="match status" value="1"/>
</dbReference>
<sequence>MKLRRLIDSFNYAVQGIIHTLSTQKNMRIHFFIAIFILVLSLFFDLSRIELLILFLSITFVFVLEMINTAIETAIDLYANYYHPLAKIAKNVAAGAVLIAALNAVLVGYLLFFDKLKPITDVVVIRVIKSPPHITFIILMLTVLGVIGLKALKREGTPFKGGMPSGHSAIAFSAATIISLITKDTLVITLSFFMALLVAQTRIEAKIHSGAETFMGGLLGTLITLLFFQLF</sequence>
<evidence type="ECO:0000256" key="8">
    <source>
        <dbReference type="ARBA" id="ARBA00022777"/>
    </source>
</evidence>
<dbReference type="STRING" id="36849.OXPF_22760"/>
<dbReference type="AlphaFoldDB" id="A0A0P8X035"/>
<evidence type="ECO:0000313" key="21">
    <source>
        <dbReference type="EMBL" id="KPU44109.1"/>
    </source>
</evidence>
<evidence type="ECO:0000256" key="1">
    <source>
        <dbReference type="ARBA" id="ARBA00004651"/>
    </source>
</evidence>
<dbReference type="EC" id="2.7.1.66" evidence="21"/>
<evidence type="ECO:0000313" key="22">
    <source>
        <dbReference type="Proteomes" id="UP000050326"/>
    </source>
</evidence>
<dbReference type="GO" id="GO:0046872">
    <property type="term" value="F:metal ion binding"/>
    <property type="evidence" value="ECO:0007669"/>
    <property type="project" value="UniProtKB-KW"/>
</dbReference>
<dbReference type="PANTHER" id="PTHR34299">
    <property type="entry name" value="DIACYLGLYCEROL KINASE"/>
    <property type="match status" value="1"/>
</dbReference>
<feature type="transmembrane region" description="Helical" evidence="19">
    <location>
        <begin position="27"/>
        <end position="44"/>
    </location>
</feature>
<evidence type="ECO:0000256" key="18">
    <source>
        <dbReference type="PIRSR" id="PIRSR600829-4"/>
    </source>
</evidence>
<keyword evidence="4" id="KW-0444">Lipid biosynthesis</keyword>
<feature type="binding site" evidence="18">
    <location>
        <position position="72"/>
    </location>
    <ligand>
        <name>a divalent metal cation</name>
        <dbReference type="ChEBI" id="CHEBI:60240"/>
    </ligand>
</feature>
<comment type="cofactor">
    <cofactor evidence="18">
        <name>Mg(2+)</name>
        <dbReference type="ChEBI" id="CHEBI:18420"/>
    </cofactor>
    <text evidence="18">Mn(2+), Zn(2+), Cd(2+) and Co(2+) support activity to lesser extents.</text>
</comment>
<dbReference type="Proteomes" id="UP000050326">
    <property type="component" value="Unassembled WGS sequence"/>
</dbReference>
<dbReference type="SUPFAM" id="SSF48317">
    <property type="entry name" value="Acid phosphatase/Vanadium-dependent haloperoxidase"/>
    <property type="match status" value="1"/>
</dbReference>
<keyword evidence="3" id="KW-1003">Cell membrane</keyword>
<organism evidence="21 22">
    <name type="scientific">Oxobacter pfennigii</name>
    <dbReference type="NCBI Taxonomy" id="36849"/>
    <lineage>
        <taxon>Bacteria</taxon>
        <taxon>Bacillati</taxon>
        <taxon>Bacillota</taxon>
        <taxon>Clostridia</taxon>
        <taxon>Eubacteriales</taxon>
        <taxon>Clostridiaceae</taxon>
        <taxon>Oxobacter</taxon>
    </lineage>
</organism>
<evidence type="ECO:0000256" key="14">
    <source>
        <dbReference type="ARBA" id="ARBA00023264"/>
    </source>
</evidence>
<keyword evidence="11" id="KW-0443">Lipid metabolism</keyword>
<evidence type="ECO:0000256" key="5">
    <source>
        <dbReference type="ARBA" id="ARBA00022679"/>
    </source>
</evidence>
<evidence type="ECO:0000256" key="17">
    <source>
        <dbReference type="PIRSR" id="PIRSR600829-3"/>
    </source>
</evidence>
<dbReference type="InterPro" id="IPR000326">
    <property type="entry name" value="PAP2/HPO"/>
</dbReference>
<dbReference type="InterPro" id="IPR036938">
    <property type="entry name" value="PAP2/HPO_sf"/>
</dbReference>
<feature type="binding site" evidence="16">
    <location>
        <position position="5"/>
    </location>
    <ligand>
        <name>substrate</name>
    </ligand>
</feature>
<keyword evidence="22" id="KW-1185">Reference proteome</keyword>
<evidence type="ECO:0000256" key="19">
    <source>
        <dbReference type="SAM" id="Phobius"/>
    </source>
</evidence>
<reference evidence="21 22" key="1">
    <citation type="submission" date="2015-09" db="EMBL/GenBank/DDBJ databases">
        <title>Genome sequence of Oxobacter pfennigii DSM 3222.</title>
        <authorList>
            <person name="Poehlein A."/>
            <person name="Bengelsdorf F.R."/>
            <person name="Schiel-Bengelsdorf B."/>
            <person name="Duerre P."/>
            <person name="Daniel R."/>
        </authorList>
    </citation>
    <scope>NUCLEOTIDE SEQUENCE [LARGE SCALE GENOMIC DNA]</scope>
    <source>
        <strain evidence="21 22">DSM 3222</strain>
    </source>
</reference>
<feature type="transmembrane region" description="Helical" evidence="19">
    <location>
        <begin position="134"/>
        <end position="152"/>
    </location>
</feature>
<feature type="binding site" evidence="16">
    <location>
        <position position="65"/>
    </location>
    <ligand>
        <name>substrate</name>
    </ligand>
</feature>
<evidence type="ECO:0000256" key="12">
    <source>
        <dbReference type="ARBA" id="ARBA00023136"/>
    </source>
</evidence>
<dbReference type="CDD" id="cd14266">
    <property type="entry name" value="UDPK_IM_PAP2_like"/>
    <property type="match status" value="1"/>
</dbReference>
<dbReference type="GO" id="GO:0008654">
    <property type="term" value="P:phospholipid biosynthetic process"/>
    <property type="evidence" value="ECO:0007669"/>
    <property type="project" value="UniProtKB-KW"/>
</dbReference>
<keyword evidence="18" id="KW-0460">Magnesium</keyword>
<evidence type="ECO:0000256" key="16">
    <source>
        <dbReference type="PIRSR" id="PIRSR600829-2"/>
    </source>
</evidence>
<evidence type="ECO:0000256" key="9">
    <source>
        <dbReference type="ARBA" id="ARBA00022840"/>
    </source>
</evidence>
<dbReference type="Pfam" id="PF01219">
    <property type="entry name" value="DAGK_prokar"/>
    <property type="match status" value="1"/>
</dbReference>
<keyword evidence="6 19" id="KW-0812">Transmembrane</keyword>
<evidence type="ECO:0000256" key="2">
    <source>
        <dbReference type="ARBA" id="ARBA00005967"/>
    </source>
</evidence>
<gene>
    <name evidence="21" type="primary">dgkA</name>
    <name evidence="21" type="ORF">OXPF_22760</name>
</gene>
<protein>
    <submittedName>
        <fullName evidence="21">Undecaprenol kinase</fullName>
        <ecNumber evidence="21">2.7.1.66</ecNumber>
    </submittedName>
</protein>
<keyword evidence="14" id="KW-1208">Phospholipid metabolism</keyword>
<dbReference type="PANTHER" id="PTHR34299:SF1">
    <property type="entry name" value="DIACYLGLYCEROL KINASE"/>
    <property type="match status" value="1"/>
</dbReference>
<dbReference type="PATRIC" id="fig|36849.3.peg.2400"/>
<feature type="binding site" evidence="17">
    <location>
        <position position="72"/>
    </location>
    <ligand>
        <name>ATP</name>
        <dbReference type="ChEBI" id="CHEBI:30616"/>
    </ligand>
</feature>
<dbReference type="GO" id="GO:0005524">
    <property type="term" value="F:ATP binding"/>
    <property type="evidence" value="ECO:0007669"/>
    <property type="project" value="UniProtKB-KW"/>
</dbReference>
<keyword evidence="9 17" id="KW-0067">ATP-binding</keyword>
<dbReference type="GO" id="GO:0036433">
    <property type="term" value="F:di-trans, poly-cis-undecaprenol kinase activity"/>
    <property type="evidence" value="ECO:0007669"/>
    <property type="project" value="UniProtKB-EC"/>
</dbReference>
<keyword evidence="12 19" id="KW-0472">Membrane</keyword>
<evidence type="ECO:0000256" key="15">
    <source>
        <dbReference type="PIRSR" id="PIRSR600829-1"/>
    </source>
</evidence>
<comment type="subcellular location">
    <subcellularLocation>
        <location evidence="1">Cell membrane</location>
        <topology evidence="1">Multi-pass membrane protein</topology>
    </subcellularLocation>
</comment>
<evidence type="ECO:0000256" key="13">
    <source>
        <dbReference type="ARBA" id="ARBA00023209"/>
    </source>
</evidence>
<feature type="domain" description="Phosphatidic acid phosphatase type 2/haloperoxidase" evidence="20">
    <location>
        <begin position="157"/>
        <end position="230"/>
    </location>
</feature>
<dbReference type="GO" id="GO:0005886">
    <property type="term" value="C:plasma membrane"/>
    <property type="evidence" value="ECO:0007669"/>
    <property type="project" value="UniProtKB-SubCell"/>
</dbReference>
<accession>A0A0P8X035</accession>
<feature type="active site" description="Proton acceptor" evidence="15">
    <location>
        <position position="65"/>
    </location>
</feature>
<keyword evidence="7 17" id="KW-0547">Nucleotide-binding</keyword>
<dbReference type="InterPro" id="IPR000829">
    <property type="entry name" value="DAGK"/>
</dbReference>
<dbReference type="Gene3D" id="1.10.287.3610">
    <property type="match status" value="1"/>
</dbReference>
<evidence type="ECO:0000256" key="7">
    <source>
        <dbReference type="ARBA" id="ARBA00022741"/>
    </source>
</evidence>
<evidence type="ECO:0000256" key="6">
    <source>
        <dbReference type="ARBA" id="ARBA00022692"/>
    </source>
</evidence>
<comment type="caution">
    <text evidence="21">The sequence shown here is derived from an EMBL/GenBank/DDBJ whole genome shotgun (WGS) entry which is preliminary data.</text>
</comment>
<evidence type="ECO:0000256" key="11">
    <source>
        <dbReference type="ARBA" id="ARBA00023098"/>
    </source>
</evidence>
<evidence type="ECO:0000256" key="10">
    <source>
        <dbReference type="ARBA" id="ARBA00022989"/>
    </source>
</evidence>
<dbReference type="InterPro" id="IPR036945">
    <property type="entry name" value="DAGK_sf"/>
</dbReference>
<dbReference type="EMBL" id="LKET01000032">
    <property type="protein sequence ID" value="KPU44109.1"/>
    <property type="molecule type" value="Genomic_DNA"/>
</dbReference>
<comment type="similarity">
    <text evidence="2">Belongs to the bacterial diacylglycerol kinase family.</text>
</comment>
<keyword evidence="5 21" id="KW-0808">Transferase</keyword>
<feature type="transmembrane region" description="Helical" evidence="19">
    <location>
        <begin position="211"/>
        <end position="230"/>
    </location>
</feature>
<keyword evidence="10 19" id="KW-1133">Transmembrane helix</keyword>
<feature type="transmembrane region" description="Helical" evidence="19">
    <location>
        <begin position="51"/>
        <end position="71"/>
    </location>
</feature>
<keyword evidence="13" id="KW-0594">Phospholipid biosynthesis</keyword>
<dbReference type="OrthoDB" id="9789934at2"/>
<feature type="binding site" evidence="17">
    <location>
        <position position="5"/>
    </location>
    <ligand>
        <name>ATP</name>
        <dbReference type="ChEBI" id="CHEBI:30616"/>
    </ligand>
</feature>
<evidence type="ECO:0000256" key="3">
    <source>
        <dbReference type="ARBA" id="ARBA00022475"/>
    </source>
</evidence>
<feature type="transmembrane region" description="Helical" evidence="19">
    <location>
        <begin position="91"/>
        <end position="113"/>
    </location>
</feature>
<feature type="transmembrane region" description="Helical" evidence="19">
    <location>
        <begin position="172"/>
        <end position="199"/>
    </location>
</feature>
<dbReference type="RefSeq" id="WP_054875307.1">
    <property type="nucleotide sequence ID" value="NZ_LKET01000032.1"/>
</dbReference>
<evidence type="ECO:0000259" key="20">
    <source>
        <dbReference type="Pfam" id="PF01569"/>
    </source>
</evidence>
<proteinExistence type="inferred from homology"/>
<name>A0A0P8X035_9CLOT</name>
<keyword evidence="8 21" id="KW-0418">Kinase</keyword>
<evidence type="ECO:0000256" key="4">
    <source>
        <dbReference type="ARBA" id="ARBA00022516"/>
    </source>
</evidence>
<dbReference type="Pfam" id="PF01569">
    <property type="entry name" value="PAP2"/>
    <property type="match status" value="1"/>
</dbReference>
<feature type="binding site" evidence="17">
    <location>
        <position position="12"/>
    </location>
    <ligand>
        <name>ATP</name>
        <dbReference type="ChEBI" id="CHEBI:30616"/>
    </ligand>
</feature>
<keyword evidence="18" id="KW-0479">Metal-binding</keyword>